<proteinExistence type="predicted"/>
<organism evidence="1 2">
    <name type="scientific">Micromonospora deserti</name>
    <dbReference type="NCBI Taxonomy" id="2070366"/>
    <lineage>
        <taxon>Bacteria</taxon>
        <taxon>Bacillati</taxon>
        <taxon>Actinomycetota</taxon>
        <taxon>Actinomycetes</taxon>
        <taxon>Micromonosporales</taxon>
        <taxon>Micromonosporaceae</taxon>
        <taxon>Micromonospora</taxon>
    </lineage>
</organism>
<sequence length="61" mass="7002">MDEPVTLSELVWAANRTMDMHWTRSESPWQPGGCRQCTEDGCPQLDWARRVLTDVRAQLLG</sequence>
<keyword evidence="2" id="KW-1185">Reference proteome</keyword>
<accession>A0A2W2CMK0</accession>
<protein>
    <submittedName>
        <fullName evidence="1">Uncharacterized protein</fullName>
    </submittedName>
</protein>
<reference evidence="1 2" key="1">
    <citation type="submission" date="2018-01" db="EMBL/GenBank/DDBJ databases">
        <title>Draft genome sequence of Salinispora sp. 13K206.</title>
        <authorList>
            <person name="Sahin N."/>
            <person name="Saygin H."/>
            <person name="Ay H."/>
        </authorList>
    </citation>
    <scope>NUCLEOTIDE SEQUENCE [LARGE SCALE GENOMIC DNA]</scope>
    <source>
        <strain evidence="1 2">13K206</strain>
    </source>
</reference>
<evidence type="ECO:0000313" key="1">
    <source>
        <dbReference type="EMBL" id="PZG00666.1"/>
    </source>
</evidence>
<comment type="caution">
    <text evidence="1">The sequence shown here is derived from an EMBL/GenBank/DDBJ whole genome shotgun (WGS) entry which is preliminary data.</text>
</comment>
<dbReference type="AlphaFoldDB" id="A0A2W2CMK0"/>
<name>A0A2W2CMK0_9ACTN</name>
<evidence type="ECO:0000313" key="2">
    <source>
        <dbReference type="Proteomes" id="UP000248749"/>
    </source>
</evidence>
<dbReference type="Proteomes" id="UP000248749">
    <property type="component" value="Unassembled WGS sequence"/>
</dbReference>
<gene>
    <name evidence="1" type="ORF">C1I99_09060</name>
</gene>
<dbReference type="EMBL" id="POUB01000041">
    <property type="protein sequence ID" value="PZG00666.1"/>
    <property type="molecule type" value="Genomic_DNA"/>
</dbReference>